<protein>
    <submittedName>
        <fullName evidence="2">Uncharacterized protein</fullName>
    </submittedName>
</protein>
<feature type="region of interest" description="Disordered" evidence="1">
    <location>
        <begin position="167"/>
        <end position="199"/>
    </location>
</feature>
<dbReference type="Proteomes" id="UP001140453">
    <property type="component" value="Unassembled WGS sequence"/>
</dbReference>
<gene>
    <name evidence="2" type="ORF">N0V93_004918</name>
</gene>
<feature type="compositionally biased region" description="Basic and acidic residues" evidence="1">
    <location>
        <begin position="14"/>
        <end position="28"/>
    </location>
</feature>
<comment type="caution">
    <text evidence="2">The sequence shown here is derived from an EMBL/GenBank/DDBJ whole genome shotgun (WGS) entry which is preliminary data.</text>
</comment>
<proteinExistence type="predicted"/>
<feature type="region of interest" description="Disordered" evidence="1">
    <location>
        <begin position="1"/>
        <end position="28"/>
    </location>
</feature>
<reference evidence="2" key="1">
    <citation type="submission" date="2022-10" db="EMBL/GenBank/DDBJ databases">
        <title>Tapping the CABI collections for fungal endophytes: first genome assemblies for Collariella, Neodidymelliopsis, Ascochyta clinopodiicola, Didymella pomorum, Didymosphaeria variabile, Neocosmospora piperis and Neocucurbitaria cava.</title>
        <authorList>
            <person name="Hill R."/>
        </authorList>
    </citation>
    <scope>NUCLEOTIDE SEQUENCE</scope>
    <source>
        <strain evidence="2">IMI 355082</strain>
    </source>
</reference>
<keyword evidence="3" id="KW-1185">Reference proteome</keyword>
<sequence length="199" mass="19896">MDQVPLTRRLHNHSTSERAADSSSIEDQRGVEIAAASGADDSKPQPVESPLADALQFAVVSQFVVVDQDPPPIVPSLVGPAPVVWGIAVAPALGSSSVLAAVEDAADCNVLSVDGPKGAAESDAEALFEGAANCDTEAPSEGIVDSGSEELCENVADSGAEALSEATVVSGPGPLCEDVADSGTEATSEATVGSEPVDS</sequence>
<evidence type="ECO:0000256" key="1">
    <source>
        <dbReference type="SAM" id="MobiDB-lite"/>
    </source>
</evidence>
<name>A0A9W8YRX2_9PEZI</name>
<accession>A0A9W8YRX2</accession>
<organism evidence="2 3">
    <name type="scientific">Gnomoniopsis smithogilvyi</name>
    <dbReference type="NCBI Taxonomy" id="1191159"/>
    <lineage>
        <taxon>Eukaryota</taxon>
        <taxon>Fungi</taxon>
        <taxon>Dikarya</taxon>
        <taxon>Ascomycota</taxon>
        <taxon>Pezizomycotina</taxon>
        <taxon>Sordariomycetes</taxon>
        <taxon>Sordariomycetidae</taxon>
        <taxon>Diaporthales</taxon>
        <taxon>Gnomoniaceae</taxon>
        <taxon>Gnomoniopsis</taxon>
    </lineage>
</organism>
<dbReference type="AlphaFoldDB" id="A0A9W8YRX2"/>
<evidence type="ECO:0000313" key="3">
    <source>
        <dbReference type="Proteomes" id="UP001140453"/>
    </source>
</evidence>
<dbReference type="EMBL" id="JAPEVB010000003">
    <property type="protein sequence ID" value="KAJ4391301.1"/>
    <property type="molecule type" value="Genomic_DNA"/>
</dbReference>
<evidence type="ECO:0000313" key="2">
    <source>
        <dbReference type="EMBL" id="KAJ4391301.1"/>
    </source>
</evidence>